<comment type="caution">
    <text evidence="1">The sequence shown here is derived from an EMBL/GenBank/DDBJ whole genome shotgun (WGS) entry which is preliminary data.</text>
</comment>
<evidence type="ECO:0000313" key="1">
    <source>
        <dbReference type="EMBL" id="KAI5660815.1"/>
    </source>
</evidence>
<sequence length="240" mass="26892">MNAPPQYMMLSNQGGHWASSTATTHPPPYRRNVPRYDHNKRSSSSGGRNCCFRCICCCYCLLMFFIILVIALVLYFYAVYDPKIPSYNVSNFKVKAFDVQPDFSLKTAFLVTVKAENPNSGIGFIYEKDSFIDVVYEDSSLCSGNLPNFRQPPKNTTFFEVELKGQSEFGSGLQQAYQDSKKKGRIPLLVRVKAPVKVVVNEVASRPLIVFVNCSLVVDNLSPNKKIGILSTAYSFDVAF</sequence>
<organism evidence="1 2">
    <name type="scientific">Catharanthus roseus</name>
    <name type="common">Madagascar periwinkle</name>
    <name type="synonym">Vinca rosea</name>
    <dbReference type="NCBI Taxonomy" id="4058"/>
    <lineage>
        <taxon>Eukaryota</taxon>
        <taxon>Viridiplantae</taxon>
        <taxon>Streptophyta</taxon>
        <taxon>Embryophyta</taxon>
        <taxon>Tracheophyta</taxon>
        <taxon>Spermatophyta</taxon>
        <taxon>Magnoliopsida</taxon>
        <taxon>eudicotyledons</taxon>
        <taxon>Gunneridae</taxon>
        <taxon>Pentapetalae</taxon>
        <taxon>asterids</taxon>
        <taxon>lamiids</taxon>
        <taxon>Gentianales</taxon>
        <taxon>Apocynaceae</taxon>
        <taxon>Rauvolfioideae</taxon>
        <taxon>Vinceae</taxon>
        <taxon>Catharanthinae</taxon>
        <taxon>Catharanthus</taxon>
    </lineage>
</organism>
<name>A0ACC0AKN0_CATRO</name>
<protein>
    <submittedName>
        <fullName evidence="1">Uncharacterized protein</fullName>
    </submittedName>
</protein>
<accession>A0ACC0AKN0</accession>
<dbReference type="Proteomes" id="UP001060085">
    <property type="component" value="Linkage Group LG05"/>
</dbReference>
<evidence type="ECO:0000313" key="2">
    <source>
        <dbReference type="Proteomes" id="UP001060085"/>
    </source>
</evidence>
<gene>
    <name evidence="1" type="ORF">M9H77_20138</name>
</gene>
<dbReference type="EMBL" id="CM044705">
    <property type="protein sequence ID" value="KAI5660815.1"/>
    <property type="molecule type" value="Genomic_DNA"/>
</dbReference>
<keyword evidence="2" id="KW-1185">Reference proteome</keyword>
<reference evidence="2" key="1">
    <citation type="journal article" date="2023" name="Nat. Plants">
        <title>Single-cell RNA sequencing provides a high-resolution roadmap for understanding the multicellular compartmentation of specialized metabolism.</title>
        <authorList>
            <person name="Sun S."/>
            <person name="Shen X."/>
            <person name="Li Y."/>
            <person name="Li Y."/>
            <person name="Wang S."/>
            <person name="Li R."/>
            <person name="Zhang H."/>
            <person name="Shen G."/>
            <person name="Guo B."/>
            <person name="Wei J."/>
            <person name="Xu J."/>
            <person name="St-Pierre B."/>
            <person name="Chen S."/>
            <person name="Sun C."/>
        </authorList>
    </citation>
    <scope>NUCLEOTIDE SEQUENCE [LARGE SCALE GENOMIC DNA]</scope>
</reference>
<proteinExistence type="predicted"/>